<dbReference type="InterPro" id="IPR000873">
    <property type="entry name" value="AMP-dep_synth/lig_dom"/>
</dbReference>
<evidence type="ECO:0000256" key="6">
    <source>
        <dbReference type="ARBA" id="ARBA00022741"/>
    </source>
</evidence>
<evidence type="ECO:0000256" key="5">
    <source>
        <dbReference type="ARBA" id="ARBA00022598"/>
    </source>
</evidence>
<keyword evidence="6" id="KW-0547">Nucleotide-binding</keyword>
<evidence type="ECO:0000259" key="13">
    <source>
        <dbReference type="Pfam" id="PF00501"/>
    </source>
</evidence>
<feature type="domain" description="AMP-dependent synthetase/ligase" evidence="13">
    <location>
        <begin position="606"/>
        <end position="965"/>
    </location>
</feature>
<dbReference type="EC" id="6.2.1.12" evidence="4"/>
<dbReference type="Gene3D" id="3.40.50.12780">
    <property type="entry name" value="N-terminal domain of ligase-like"/>
    <property type="match status" value="2"/>
</dbReference>
<dbReference type="CDD" id="cd05904">
    <property type="entry name" value="4CL"/>
    <property type="match status" value="2"/>
</dbReference>
<name>A0ABC8L4X5_ERUVS</name>
<dbReference type="Proteomes" id="UP001642260">
    <property type="component" value="Unassembled WGS sequence"/>
</dbReference>
<evidence type="ECO:0000256" key="12">
    <source>
        <dbReference type="ARBA" id="ARBA00034252"/>
    </source>
</evidence>
<comment type="catalytic activity">
    <reaction evidence="11">
        <text>(E)-4-coumaroyl-AMP + CoA = (E)-4-coumaroyl-CoA + AMP + H(+)</text>
        <dbReference type="Rhea" id="RHEA:72423"/>
        <dbReference type="ChEBI" id="CHEBI:15378"/>
        <dbReference type="ChEBI" id="CHEBI:57287"/>
        <dbReference type="ChEBI" id="CHEBI:85008"/>
        <dbReference type="ChEBI" id="CHEBI:192348"/>
        <dbReference type="ChEBI" id="CHEBI:456215"/>
    </reaction>
    <physiologicalReaction direction="left-to-right" evidence="11">
        <dbReference type="Rhea" id="RHEA:72424"/>
    </physiologicalReaction>
</comment>
<comment type="catalytic activity">
    <reaction evidence="12">
        <text>(E)-4-coumarate + ATP + CoA = (E)-4-coumaroyl-CoA + AMP + diphosphate</text>
        <dbReference type="Rhea" id="RHEA:19641"/>
        <dbReference type="ChEBI" id="CHEBI:12876"/>
        <dbReference type="ChEBI" id="CHEBI:30616"/>
        <dbReference type="ChEBI" id="CHEBI:33019"/>
        <dbReference type="ChEBI" id="CHEBI:57287"/>
        <dbReference type="ChEBI" id="CHEBI:85008"/>
        <dbReference type="ChEBI" id="CHEBI:456215"/>
        <dbReference type="EC" id="6.2.1.12"/>
    </reaction>
    <physiologicalReaction direction="left-to-right" evidence="12">
        <dbReference type="Rhea" id="RHEA:19642"/>
    </physiologicalReaction>
</comment>
<evidence type="ECO:0000256" key="11">
    <source>
        <dbReference type="ARBA" id="ARBA00034223"/>
    </source>
</evidence>
<dbReference type="EMBL" id="CAKOAT010439598">
    <property type="protein sequence ID" value="CAH8373005.1"/>
    <property type="molecule type" value="Genomic_DNA"/>
</dbReference>
<keyword evidence="7" id="KW-0067">ATP-binding</keyword>
<dbReference type="InterPro" id="IPR042099">
    <property type="entry name" value="ANL_N_sf"/>
</dbReference>
<dbReference type="Gene3D" id="3.30.300.30">
    <property type="match status" value="3"/>
</dbReference>
<reference evidence="15 16" key="1">
    <citation type="submission" date="2022-03" db="EMBL/GenBank/DDBJ databases">
        <authorList>
            <person name="Macdonald S."/>
            <person name="Ahmed S."/>
            <person name="Newling K."/>
        </authorList>
    </citation>
    <scope>NUCLEOTIDE SEQUENCE [LARGE SCALE GENOMIC DNA]</scope>
</reference>
<comment type="cofactor">
    <cofactor evidence="1">
        <name>Mg(2+)</name>
        <dbReference type="ChEBI" id="CHEBI:18420"/>
    </cofactor>
</comment>
<evidence type="ECO:0000256" key="3">
    <source>
        <dbReference type="ARBA" id="ARBA00006432"/>
    </source>
</evidence>
<dbReference type="SUPFAM" id="SSF56801">
    <property type="entry name" value="Acetyl-CoA synthetase-like"/>
    <property type="match status" value="3"/>
</dbReference>
<evidence type="ECO:0000313" key="15">
    <source>
        <dbReference type="EMBL" id="CAH8373005.1"/>
    </source>
</evidence>
<evidence type="ECO:0000256" key="4">
    <source>
        <dbReference type="ARBA" id="ARBA00012959"/>
    </source>
</evidence>
<evidence type="ECO:0000256" key="8">
    <source>
        <dbReference type="ARBA" id="ARBA00022842"/>
    </source>
</evidence>
<dbReference type="GO" id="GO:0009698">
    <property type="term" value="P:phenylpropanoid metabolic process"/>
    <property type="evidence" value="ECO:0007669"/>
    <property type="project" value="UniProtKB-KW"/>
</dbReference>
<organism evidence="15 16">
    <name type="scientific">Eruca vesicaria subsp. sativa</name>
    <name type="common">Garden rocket</name>
    <name type="synonym">Eruca sativa</name>
    <dbReference type="NCBI Taxonomy" id="29727"/>
    <lineage>
        <taxon>Eukaryota</taxon>
        <taxon>Viridiplantae</taxon>
        <taxon>Streptophyta</taxon>
        <taxon>Embryophyta</taxon>
        <taxon>Tracheophyta</taxon>
        <taxon>Spermatophyta</taxon>
        <taxon>Magnoliopsida</taxon>
        <taxon>eudicotyledons</taxon>
        <taxon>Gunneridae</taxon>
        <taxon>Pentapetalae</taxon>
        <taxon>rosids</taxon>
        <taxon>malvids</taxon>
        <taxon>Brassicales</taxon>
        <taxon>Brassicaceae</taxon>
        <taxon>Brassiceae</taxon>
        <taxon>Eruca</taxon>
    </lineage>
</organism>
<feature type="domain" description="AMP-dependent synthetase/ligase" evidence="13">
    <location>
        <begin position="1084"/>
        <end position="1447"/>
    </location>
</feature>
<dbReference type="PANTHER" id="PTHR24096">
    <property type="entry name" value="LONG-CHAIN-FATTY-ACID--COA LIGASE"/>
    <property type="match status" value="1"/>
</dbReference>
<dbReference type="PROSITE" id="PS00455">
    <property type="entry name" value="AMP_BINDING"/>
    <property type="match status" value="3"/>
</dbReference>
<gene>
    <name evidence="15" type="ORF">ERUC_LOCUS31785</name>
</gene>
<comment type="similarity">
    <text evidence="3">Belongs to the ATP-dependent AMP-binding enzyme family.</text>
</comment>
<proteinExistence type="inferred from homology"/>
<dbReference type="Gene3D" id="3.40.50.980">
    <property type="match status" value="2"/>
</dbReference>
<comment type="caution">
    <text evidence="15">The sequence shown here is derived from an EMBL/GenBank/DDBJ whole genome shotgun (WGS) entry which is preliminary data.</text>
</comment>
<evidence type="ECO:0000256" key="10">
    <source>
        <dbReference type="ARBA" id="ARBA00034219"/>
    </source>
</evidence>
<evidence type="ECO:0000259" key="14">
    <source>
        <dbReference type="Pfam" id="PF13193"/>
    </source>
</evidence>
<dbReference type="Pfam" id="PF00501">
    <property type="entry name" value="AMP-binding"/>
    <property type="match status" value="3"/>
</dbReference>
<evidence type="ECO:0000313" key="16">
    <source>
        <dbReference type="Proteomes" id="UP001642260"/>
    </source>
</evidence>
<comment type="pathway">
    <text evidence="2">Phytoalexin biosynthesis; 3,4',5-trihydroxystilbene biosynthesis; 3,4',5-trihydroxystilbene from trans-4-coumarate: step 1/2.</text>
</comment>
<keyword evidence="8" id="KW-0460">Magnesium</keyword>
<evidence type="ECO:0000256" key="1">
    <source>
        <dbReference type="ARBA" id="ARBA00001946"/>
    </source>
</evidence>
<dbReference type="FunFam" id="3.30.300.30:FF:000007">
    <property type="entry name" value="4-coumarate--CoA ligase 2"/>
    <property type="match status" value="2"/>
</dbReference>
<dbReference type="GO" id="GO:0016207">
    <property type="term" value="F:4-coumarate-CoA ligase activity"/>
    <property type="evidence" value="ECO:0007669"/>
    <property type="project" value="UniProtKB-EC"/>
</dbReference>
<feature type="domain" description="AMP-binding enzyme C-terminal" evidence="14">
    <location>
        <begin position="464"/>
        <end position="539"/>
    </location>
</feature>
<dbReference type="InterPro" id="IPR045851">
    <property type="entry name" value="AMP-bd_C_sf"/>
</dbReference>
<protein>
    <recommendedName>
        <fullName evidence="4">4-coumarate--CoA ligase</fullName>
        <ecNumber evidence="4">6.2.1.12</ecNumber>
    </recommendedName>
</protein>
<keyword evidence="16" id="KW-1185">Reference proteome</keyword>
<dbReference type="InterPro" id="IPR025110">
    <property type="entry name" value="AMP-bd_C"/>
</dbReference>
<evidence type="ECO:0000256" key="7">
    <source>
        <dbReference type="ARBA" id="ARBA00022840"/>
    </source>
</evidence>
<dbReference type="PANTHER" id="PTHR24096:SF406">
    <property type="entry name" value="4-COUMARATE--COA LIGASE 2"/>
    <property type="match status" value="1"/>
</dbReference>
<dbReference type="Pfam" id="PF13193">
    <property type="entry name" value="AMP-binding_C"/>
    <property type="match status" value="3"/>
</dbReference>
<keyword evidence="5" id="KW-0436">Ligase</keyword>
<keyword evidence="9" id="KW-0587">Phenylpropanoid metabolism</keyword>
<dbReference type="FunFam" id="3.40.50.12780:FF:000003">
    <property type="entry name" value="Long-chain-fatty-acid--CoA ligase FadD"/>
    <property type="match status" value="3"/>
</dbReference>
<accession>A0ABC8L4X5</accession>
<feature type="domain" description="AMP-binding enzyme C-terminal" evidence="14">
    <location>
        <begin position="1016"/>
        <end position="1068"/>
    </location>
</feature>
<comment type="catalytic activity">
    <reaction evidence="10">
        <text>(E)-4-coumarate + ATP + H(+) = (E)-4-coumaroyl-AMP + diphosphate</text>
        <dbReference type="Rhea" id="RHEA:72419"/>
        <dbReference type="ChEBI" id="CHEBI:12876"/>
        <dbReference type="ChEBI" id="CHEBI:15378"/>
        <dbReference type="ChEBI" id="CHEBI:30616"/>
        <dbReference type="ChEBI" id="CHEBI:33019"/>
        <dbReference type="ChEBI" id="CHEBI:192348"/>
    </reaction>
    <physiologicalReaction direction="left-to-right" evidence="10">
        <dbReference type="Rhea" id="RHEA:72420"/>
    </physiologicalReaction>
</comment>
<evidence type="ECO:0000256" key="9">
    <source>
        <dbReference type="ARBA" id="ARBA00023051"/>
    </source>
</evidence>
<feature type="domain" description="AMP-binding enzyme C-terminal" evidence="14">
    <location>
        <begin position="1498"/>
        <end position="1573"/>
    </location>
</feature>
<sequence>MSTREETVTDHKQSSVDVIFRSKLPDIHIPNHLPLHDYIFQNISEYAAKPCLIDGPTGDVYSYADLHATSRKLSAGLRKLGVGRHDVVMLLLPNSPEFVFTFLAASFLGAVTTAANPFFTPAEISKQAKASAAKVIVTQSRYVDKVRDLGVLIICTDSSSSSLMPEGCLSFSELTHSGEEDLDSRVNSVEISPEDVVALPYSSGTTGLPKGVMLSHKGLVTSVAQQVDGENPNLYFNREDVILCVLPMFHIYALNSIMLCSLRVGATILIMPKFETTLLLEQIQRCKVTVAMVVPPIVLAMVKSSETEKYDVSSVRMIKSGAAPLGKELEDAISVKFPNARLGQGYGMTEAGPVLAMSLGFAKVPFPVKSGACGTVVRNAELKIIDPDTGGSLPRHNPGEICIRGHQIMKGYLNDPVATAATIDKEGWLHTGDIGFVDDDDELFIVDRLKELIKYKGFQVAPAELESLLISHSDINDVAVVAMKEEDAGEVPVAFVVRSEDSNISEDEIKQFVSKQVVFYKRINKVFFTDSIPKAPSGKILRKDLRARLTNGLSGLKTLSFTKKTDQEPLQEFIFRSKLPDISIPSHLPLIDYIFQKFSGDSTTKCLIDGSTGRIFTYADVQITLKRIAAGIHRLGIRHGDTVMLLLPNSPEFALSFLAVAYLGAITTPANPLYTQPEIEKQAKASGTKMIITKPCYVDKLKNLQNVLIVCVDDEDDDVSLADGCVSFTKLTQADETELPKPKISPEDTVLMPYSSGTTGLPKGVMITHKGVVTSTAQKVDGENPHLYFTGDDVIICFLPMFHTYTHNSLMLSAMRAGAAFLILPRFELNMVMKMIQKYKVTVVPMAPPVVLAFVNSEETERYDLSSVRMMLSGSGALKKELEDAVRLKLPSAIFGQSYGMTEMGTVAKSLAFAKTPFKIKSGSCGTVIRNAEMKVVNINTGVSLPRNKPGEICIRGDQLMKGYLNDPEATAQTIDKDGWLHTGDIGFVDDDDEIFIVDRLKEMIKFKGYQVAPAELEALLISHPYIDDVAVVAKEDEVAGEIPVAFVVRSERFQLNEDDVTNYVNKQYVFQKFSGDRDCGSTTTCLIDGATGRVFTYADVQTNLRRIAAGIYRLGIRHGDTVMLLLPNSPVFALSFLAVVYLGAVSTSANPLFTQSEIAKQAKASAAKMIITKRCYVDKLTNLQQLGVVIVCIDDGNDVVSLADGCVSFTEITQADETELPKPKISPEDTVSIPYSSGTTGLPKGVMITHKGLVTSIAQKVDGENPNLNFTRDDVIICFLPMFHTFTHSSLMLSAMRTGAALLILPRFELSMVMEMVQKYKVTVVPVAPPVVLALVKSQETERYDLSSVRMMLSGAATLKKELEDAVRLKFPSAIFGQSYGMTEAGTVANSLAFAKNPFKTKSGSCGTVIRNAEMKVVDTITGASLPHNKSGEICVRGHQLMKGYLNDPVATARTIDKDGWLHTGDIGFVDDDDEIFIVDRLKELIKFKGYQVAPAELEALLISHPYIEDAAVVTMKDEIADEIPIACVVRSEGSQITEEDVKNYVNKQVVRYKRIKMVFFVKAIPKSASGKLLRKVLRAKL</sequence>
<dbReference type="InterPro" id="IPR020845">
    <property type="entry name" value="AMP-binding_CS"/>
</dbReference>
<feature type="domain" description="AMP-dependent synthetase/ligase" evidence="13">
    <location>
        <begin position="42"/>
        <end position="413"/>
    </location>
</feature>
<evidence type="ECO:0000256" key="2">
    <source>
        <dbReference type="ARBA" id="ARBA00004930"/>
    </source>
</evidence>
<dbReference type="GO" id="GO:0005524">
    <property type="term" value="F:ATP binding"/>
    <property type="evidence" value="ECO:0007669"/>
    <property type="project" value="UniProtKB-KW"/>
</dbReference>
<dbReference type="Gene3D" id="2.30.38.10">
    <property type="entry name" value="Luciferase, Domain 3"/>
    <property type="match status" value="1"/>
</dbReference>